<comment type="caution">
    <text evidence="2">The sequence shown here is derived from an EMBL/GenBank/DDBJ whole genome shotgun (WGS) entry which is preliminary data.</text>
</comment>
<name>A0A644WZR2_9ZZZZ</name>
<gene>
    <name evidence="2" type="ORF">SDC9_55656</name>
</gene>
<organism evidence="2">
    <name type="scientific">bioreactor metagenome</name>
    <dbReference type="NCBI Taxonomy" id="1076179"/>
    <lineage>
        <taxon>unclassified sequences</taxon>
        <taxon>metagenomes</taxon>
        <taxon>ecological metagenomes</taxon>
    </lineage>
</organism>
<feature type="region of interest" description="Disordered" evidence="1">
    <location>
        <begin position="29"/>
        <end position="56"/>
    </location>
</feature>
<evidence type="ECO:0000256" key="1">
    <source>
        <dbReference type="SAM" id="MobiDB-lite"/>
    </source>
</evidence>
<reference evidence="2" key="1">
    <citation type="submission" date="2019-08" db="EMBL/GenBank/DDBJ databases">
        <authorList>
            <person name="Kucharzyk K."/>
            <person name="Murdoch R.W."/>
            <person name="Higgins S."/>
            <person name="Loffler F."/>
        </authorList>
    </citation>
    <scope>NUCLEOTIDE SEQUENCE</scope>
</reference>
<accession>A0A644WZR2</accession>
<protein>
    <submittedName>
        <fullName evidence="2">Uncharacterized protein</fullName>
    </submittedName>
</protein>
<dbReference type="EMBL" id="VSSQ01001557">
    <property type="protein sequence ID" value="MPM09339.1"/>
    <property type="molecule type" value="Genomic_DNA"/>
</dbReference>
<evidence type="ECO:0000313" key="2">
    <source>
        <dbReference type="EMBL" id="MPM09339.1"/>
    </source>
</evidence>
<sequence>MLSKKIQRLIAALILVGFVGSTGLLVTAEASSHHHRQPQHHDNRRNDGESHSDTGNLVTGLIIGGVIGAVVANNT</sequence>
<dbReference type="AlphaFoldDB" id="A0A644WZR2"/>
<feature type="compositionally biased region" description="Basic and acidic residues" evidence="1">
    <location>
        <begin position="39"/>
        <end position="52"/>
    </location>
</feature>
<proteinExistence type="predicted"/>